<gene>
    <name evidence="1" type="ORF">GCM10007964_14350</name>
</gene>
<keyword evidence="2" id="KW-1185">Reference proteome</keyword>
<comment type="caution">
    <text evidence="1">The sequence shown here is derived from an EMBL/GenBank/DDBJ whole genome shotgun (WGS) entry which is preliminary data.</text>
</comment>
<name>A0A917VG08_9ACTN</name>
<dbReference type="AlphaFoldDB" id="A0A917VG08"/>
<protein>
    <recommendedName>
        <fullName evidence="3">Transposase</fullName>
    </recommendedName>
</protein>
<evidence type="ECO:0000313" key="1">
    <source>
        <dbReference type="EMBL" id="GGK72679.1"/>
    </source>
</evidence>
<dbReference type="Proteomes" id="UP000645217">
    <property type="component" value="Unassembled WGS sequence"/>
</dbReference>
<organism evidence="1 2">
    <name type="scientific">Sphaerisporangium melleum</name>
    <dbReference type="NCBI Taxonomy" id="321316"/>
    <lineage>
        <taxon>Bacteria</taxon>
        <taxon>Bacillati</taxon>
        <taxon>Actinomycetota</taxon>
        <taxon>Actinomycetes</taxon>
        <taxon>Streptosporangiales</taxon>
        <taxon>Streptosporangiaceae</taxon>
        <taxon>Sphaerisporangium</taxon>
    </lineage>
</organism>
<dbReference type="EMBL" id="BMNT01000006">
    <property type="protein sequence ID" value="GGK72679.1"/>
    <property type="molecule type" value="Genomic_DNA"/>
</dbReference>
<reference evidence="1" key="2">
    <citation type="submission" date="2020-09" db="EMBL/GenBank/DDBJ databases">
        <authorList>
            <person name="Sun Q."/>
            <person name="Ohkuma M."/>
        </authorList>
    </citation>
    <scope>NUCLEOTIDE SEQUENCE</scope>
    <source>
        <strain evidence="1">JCM 13064</strain>
    </source>
</reference>
<evidence type="ECO:0000313" key="2">
    <source>
        <dbReference type="Proteomes" id="UP000645217"/>
    </source>
</evidence>
<accession>A0A917VG08</accession>
<evidence type="ECO:0008006" key="3">
    <source>
        <dbReference type="Google" id="ProtNLM"/>
    </source>
</evidence>
<reference evidence="1" key="1">
    <citation type="journal article" date="2014" name="Int. J. Syst. Evol. Microbiol.">
        <title>Complete genome sequence of Corynebacterium casei LMG S-19264T (=DSM 44701T), isolated from a smear-ripened cheese.</title>
        <authorList>
            <consortium name="US DOE Joint Genome Institute (JGI-PGF)"/>
            <person name="Walter F."/>
            <person name="Albersmeier A."/>
            <person name="Kalinowski J."/>
            <person name="Ruckert C."/>
        </authorList>
    </citation>
    <scope>NUCLEOTIDE SEQUENCE</scope>
    <source>
        <strain evidence="1">JCM 13064</strain>
    </source>
</reference>
<proteinExistence type="predicted"/>
<sequence length="95" mass="10611">MAVRDHLDGISRGPEGALPGFDVRFLILPDMSRWVGGQGYEVEPIRLNGHTLLRVRQYGVLVAYCRSVAEVASYVDLDELVELVVLPRGTAREHH</sequence>